<feature type="binding site" evidence="7">
    <location>
        <position position="56"/>
    </location>
    <ligand>
        <name>substrate</name>
    </ligand>
</feature>
<dbReference type="InterPro" id="IPR027417">
    <property type="entry name" value="P-loop_NTPase"/>
</dbReference>
<reference evidence="8 9" key="1">
    <citation type="submission" date="2019-05" db="EMBL/GenBank/DDBJ databases">
        <authorList>
            <person name="Zhang J.-Y."/>
            <person name="Feg X."/>
            <person name="Du Z.-J."/>
        </authorList>
    </citation>
    <scope>NUCLEOTIDE SEQUENCE [LARGE SCALE GENOMIC DNA]</scope>
    <source>
        <strain evidence="8 9">RZ26</strain>
    </source>
</reference>
<dbReference type="InterPro" id="IPR031322">
    <property type="entry name" value="Shikimate/glucono_kinase"/>
</dbReference>
<dbReference type="GO" id="GO:0008652">
    <property type="term" value="P:amino acid biosynthetic process"/>
    <property type="evidence" value="ECO:0007669"/>
    <property type="project" value="UniProtKB-KW"/>
</dbReference>
<keyword evidence="7" id="KW-0963">Cytoplasm</keyword>
<feature type="binding site" evidence="7">
    <location>
        <position position="141"/>
    </location>
    <ligand>
        <name>substrate</name>
    </ligand>
</feature>
<comment type="subunit">
    <text evidence="7">Monomer.</text>
</comment>
<evidence type="ECO:0000256" key="2">
    <source>
        <dbReference type="ARBA" id="ARBA00022679"/>
    </source>
</evidence>
<dbReference type="GO" id="GO:0009073">
    <property type="term" value="P:aromatic amino acid family biosynthetic process"/>
    <property type="evidence" value="ECO:0007669"/>
    <property type="project" value="UniProtKB-KW"/>
</dbReference>
<comment type="cofactor">
    <cofactor evidence="7">
        <name>Mg(2+)</name>
        <dbReference type="ChEBI" id="CHEBI:18420"/>
    </cofactor>
    <text evidence="7">Binds 1 Mg(2+) ion per subunit.</text>
</comment>
<comment type="caution">
    <text evidence="8">The sequence shown here is derived from an EMBL/GenBank/DDBJ whole genome shotgun (WGS) entry which is preliminary data.</text>
</comment>
<name>A0A5S3PH53_9FLAO</name>
<evidence type="ECO:0000256" key="4">
    <source>
        <dbReference type="ARBA" id="ARBA00022777"/>
    </source>
</evidence>
<evidence type="ECO:0000313" key="9">
    <source>
        <dbReference type="Proteomes" id="UP000310314"/>
    </source>
</evidence>
<evidence type="ECO:0000256" key="7">
    <source>
        <dbReference type="HAMAP-Rule" id="MF_00109"/>
    </source>
</evidence>
<dbReference type="Proteomes" id="UP000310314">
    <property type="component" value="Unassembled WGS sequence"/>
</dbReference>
<dbReference type="Gene3D" id="3.40.50.300">
    <property type="entry name" value="P-loop containing nucleotide triphosphate hydrolases"/>
    <property type="match status" value="1"/>
</dbReference>
<organism evidence="8 9">
    <name type="scientific">Maribacter algarum</name>
    <name type="common">ex Zhang et al. 2020</name>
    <dbReference type="NCBI Taxonomy" id="2578118"/>
    <lineage>
        <taxon>Bacteria</taxon>
        <taxon>Pseudomonadati</taxon>
        <taxon>Bacteroidota</taxon>
        <taxon>Flavobacteriia</taxon>
        <taxon>Flavobacteriales</taxon>
        <taxon>Flavobacteriaceae</taxon>
        <taxon>Maribacter</taxon>
    </lineage>
</organism>
<comment type="caution">
    <text evidence="7">Lacks conserved residue(s) required for the propagation of feature annotation.</text>
</comment>
<comment type="function">
    <text evidence="7">Catalyzes the specific phosphorylation of the 3-hydroxyl group of shikimic acid using ATP as a cosubstrate.</text>
</comment>
<dbReference type="GO" id="GO:0005524">
    <property type="term" value="F:ATP binding"/>
    <property type="evidence" value="ECO:0007669"/>
    <property type="project" value="UniProtKB-UniRule"/>
</dbReference>
<keyword evidence="3 7" id="KW-0547">Nucleotide-binding</keyword>
<dbReference type="PANTHER" id="PTHR21087:SF16">
    <property type="entry name" value="SHIKIMATE KINASE 1, CHLOROPLASTIC"/>
    <property type="match status" value="1"/>
</dbReference>
<dbReference type="PRINTS" id="PR01100">
    <property type="entry name" value="SHIKIMTKNASE"/>
</dbReference>
<comment type="similarity">
    <text evidence="7">Belongs to the shikimate kinase family.</text>
</comment>
<keyword evidence="6 7" id="KW-0057">Aromatic amino acid biosynthesis</keyword>
<keyword evidence="9" id="KW-1185">Reference proteome</keyword>
<feature type="binding site" evidence="7">
    <location>
        <begin position="10"/>
        <end position="15"/>
    </location>
    <ligand>
        <name>ATP</name>
        <dbReference type="ChEBI" id="CHEBI:30616"/>
    </ligand>
</feature>
<accession>A0A5S3PH53</accession>
<dbReference type="UniPathway" id="UPA00053">
    <property type="reaction ID" value="UER00088"/>
</dbReference>
<dbReference type="AlphaFoldDB" id="A0A5S3PH53"/>
<evidence type="ECO:0000313" key="8">
    <source>
        <dbReference type="EMBL" id="TMM53445.1"/>
    </source>
</evidence>
<proteinExistence type="inferred from homology"/>
<feature type="binding site" evidence="7">
    <location>
        <position position="79"/>
    </location>
    <ligand>
        <name>substrate</name>
    </ligand>
</feature>
<dbReference type="GO" id="GO:0004765">
    <property type="term" value="F:shikimate kinase activity"/>
    <property type="evidence" value="ECO:0007669"/>
    <property type="project" value="UniProtKB-UniRule"/>
</dbReference>
<keyword evidence="7" id="KW-0479">Metal-binding</keyword>
<dbReference type="EMBL" id="VATY01000005">
    <property type="protein sequence ID" value="TMM53445.1"/>
    <property type="molecule type" value="Genomic_DNA"/>
</dbReference>
<comment type="subcellular location">
    <subcellularLocation>
        <location evidence="7">Cytoplasm</location>
    </subcellularLocation>
</comment>
<keyword evidence="4 7" id="KW-0418">Kinase</keyword>
<dbReference type="PANTHER" id="PTHR21087">
    <property type="entry name" value="SHIKIMATE KINASE"/>
    <property type="match status" value="1"/>
</dbReference>
<keyword evidence="5 7" id="KW-0067">ATP-binding</keyword>
<dbReference type="SUPFAM" id="SSF52540">
    <property type="entry name" value="P-loop containing nucleoside triphosphate hydrolases"/>
    <property type="match status" value="1"/>
</dbReference>
<evidence type="ECO:0000256" key="3">
    <source>
        <dbReference type="ARBA" id="ARBA00022741"/>
    </source>
</evidence>
<comment type="pathway">
    <text evidence="7">Metabolic intermediate biosynthesis; chorismate biosynthesis; chorismate from D-erythrose 4-phosphate and phosphoenolpyruvate: step 5/7.</text>
</comment>
<comment type="catalytic activity">
    <reaction evidence="7">
        <text>shikimate + ATP = 3-phosphoshikimate + ADP + H(+)</text>
        <dbReference type="Rhea" id="RHEA:13121"/>
        <dbReference type="ChEBI" id="CHEBI:15378"/>
        <dbReference type="ChEBI" id="CHEBI:30616"/>
        <dbReference type="ChEBI" id="CHEBI:36208"/>
        <dbReference type="ChEBI" id="CHEBI:145989"/>
        <dbReference type="ChEBI" id="CHEBI:456216"/>
        <dbReference type="EC" id="2.7.1.71"/>
    </reaction>
</comment>
<dbReference type="GO" id="GO:0000287">
    <property type="term" value="F:magnesium ion binding"/>
    <property type="evidence" value="ECO:0007669"/>
    <property type="project" value="UniProtKB-UniRule"/>
</dbReference>
<feature type="binding site" evidence="7">
    <location>
        <position position="32"/>
    </location>
    <ligand>
        <name>substrate</name>
    </ligand>
</feature>
<dbReference type="OrthoDB" id="9800332at2"/>
<dbReference type="Pfam" id="PF01202">
    <property type="entry name" value="SKI"/>
    <property type="match status" value="1"/>
</dbReference>
<feature type="binding site" evidence="7">
    <location>
        <position position="14"/>
    </location>
    <ligand>
        <name>Mg(2+)</name>
        <dbReference type="ChEBI" id="CHEBI:18420"/>
    </ligand>
</feature>
<dbReference type="EC" id="2.7.1.71" evidence="7"/>
<dbReference type="InterPro" id="IPR000623">
    <property type="entry name" value="Shikimate_kinase/TSH1"/>
</dbReference>
<dbReference type="HAMAP" id="MF_00109">
    <property type="entry name" value="Shikimate_kinase"/>
    <property type="match status" value="1"/>
</dbReference>
<feature type="binding site" evidence="7">
    <location>
        <position position="119"/>
    </location>
    <ligand>
        <name>ATP</name>
        <dbReference type="ChEBI" id="CHEBI:30616"/>
    </ligand>
</feature>
<dbReference type="CDD" id="cd00464">
    <property type="entry name" value="SK"/>
    <property type="match status" value="1"/>
</dbReference>
<keyword evidence="2 7" id="KW-0808">Transferase</keyword>
<dbReference type="GO" id="GO:0005829">
    <property type="term" value="C:cytosol"/>
    <property type="evidence" value="ECO:0007669"/>
    <property type="project" value="TreeGrafter"/>
</dbReference>
<evidence type="ECO:0000256" key="6">
    <source>
        <dbReference type="ARBA" id="ARBA00023141"/>
    </source>
</evidence>
<dbReference type="GO" id="GO:0009423">
    <property type="term" value="P:chorismate biosynthetic process"/>
    <property type="evidence" value="ECO:0007669"/>
    <property type="project" value="UniProtKB-UniRule"/>
</dbReference>
<dbReference type="RefSeq" id="WP_138659904.1">
    <property type="nucleotide sequence ID" value="NZ_VATY01000005.1"/>
</dbReference>
<keyword evidence="1 7" id="KW-0028">Amino-acid biosynthesis</keyword>
<evidence type="ECO:0000256" key="1">
    <source>
        <dbReference type="ARBA" id="ARBA00022605"/>
    </source>
</evidence>
<evidence type="ECO:0000256" key="5">
    <source>
        <dbReference type="ARBA" id="ARBA00022840"/>
    </source>
</evidence>
<gene>
    <name evidence="7" type="primary">aroK</name>
    <name evidence="8" type="ORF">FEE95_20540</name>
</gene>
<protein>
    <recommendedName>
        <fullName evidence="7">Shikimate kinase</fullName>
        <shortName evidence="7">SK</shortName>
        <ecNumber evidence="7">2.7.1.71</ecNumber>
    </recommendedName>
</protein>
<keyword evidence="7" id="KW-0460">Magnesium</keyword>
<sequence length="171" mass="19247">MQIVLLGYMGSGKTTIGKILADKLNVKCLDLDQYIEGAEGKDISSLFKEKGEIYFRKKEAESLREVLSTKDDFVLSIGGGTPCYANNMSAIFDMTENGIYLKVGLDELVKRLSKEKTKRPLIASIPEVELHEFIGKHLFERSFYYNQASHVVNCDDKSIQEIVIEIESLLS</sequence>